<feature type="compositionally biased region" description="Basic residues" evidence="1">
    <location>
        <begin position="130"/>
        <end position="139"/>
    </location>
</feature>
<name>A0A4U1FFP8_MONMO</name>
<gene>
    <name evidence="2" type="ORF">EI555_009186</name>
</gene>
<proteinExistence type="predicted"/>
<reference evidence="3" key="1">
    <citation type="journal article" date="2019" name="IScience">
        <title>Narwhal Genome Reveals Long-Term Low Genetic Diversity despite Current Large Abundance Size.</title>
        <authorList>
            <person name="Westbury M.V."/>
            <person name="Petersen B."/>
            <person name="Garde E."/>
            <person name="Heide-Jorgensen M.P."/>
            <person name="Lorenzen E.D."/>
        </authorList>
    </citation>
    <scope>NUCLEOTIDE SEQUENCE [LARGE SCALE GENOMIC DNA]</scope>
</reference>
<dbReference type="Proteomes" id="UP000308365">
    <property type="component" value="Unassembled WGS sequence"/>
</dbReference>
<protein>
    <submittedName>
        <fullName evidence="2">Uncharacterized protein</fullName>
    </submittedName>
</protein>
<feature type="compositionally biased region" description="Basic residues" evidence="1">
    <location>
        <begin position="55"/>
        <end position="66"/>
    </location>
</feature>
<dbReference type="AlphaFoldDB" id="A0A4U1FFP8"/>
<comment type="caution">
    <text evidence="2">The sequence shown here is derived from an EMBL/GenBank/DDBJ whole genome shotgun (WGS) entry which is preliminary data.</text>
</comment>
<feature type="compositionally biased region" description="Polar residues" evidence="1">
    <location>
        <begin position="83"/>
        <end position="94"/>
    </location>
</feature>
<dbReference type="EMBL" id="RWIC01000152">
    <property type="protein sequence ID" value="TKC48632.1"/>
    <property type="molecule type" value="Genomic_DNA"/>
</dbReference>
<organism evidence="2 3">
    <name type="scientific">Monodon monoceros</name>
    <name type="common">Narwhal</name>
    <name type="synonym">Ceratodon monodon</name>
    <dbReference type="NCBI Taxonomy" id="40151"/>
    <lineage>
        <taxon>Eukaryota</taxon>
        <taxon>Metazoa</taxon>
        <taxon>Chordata</taxon>
        <taxon>Craniata</taxon>
        <taxon>Vertebrata</taxon>
        <taxon>Euteleostomi</taxon>
        <taxon>Mammalia</taxon>
        <taxon>Eutheria</taxon>
        <taxon>Laurasiatheria</taxon>
        <taxon>Artiodactyla</taxon>
        <taxon>Whippomorpha</taxon>
        <taxon>Cetacea</taxon>
        <taxon>Odontoceti</taxon>
        <taxon>Monodontidae</taxon>
        <taxon>Monodon</taxon>
    </lineage>
</organism>
<evidence type="ECO:0000313" key="3">
    <source>
        <dbReference type="Proteomes" id="UP000308365"/>
    </source>
</evidence>
<accession>A0A4U1FFP8</accession>
<evidence type="ECO:0000256" key="1">
    <source>
        <dbReference type="SAM" id="MobiDB-lite"/>
    </source>
</evidence>
<feature type="region of interest" description="Disordered" evidence="1">
    <location>
        <begin position="47"/>
        <end position="205"/>
    </location>
</feature>
<sequence>YHEKQKLGFQDVGFPSNFWRRLGLLIPSSSGRWPFNEGHSWEWEEPGRWPQTSGHCRRRRRPRRGHVVGDDTALYLPGPLGQSKGTGTRSTADSQADPGPPSAKPAEAAPRAVSLAPADQRVATAGWSRARSRGARPRRPGGANGSVSAAPSPRPPDSSHPPRAGDTRRSGVRAGRLWAPGCGQGSWRSGRRRSSRYEPSGRRRLQQQVSIKVLVCSLFPHSRRAQRRLQLFQNTRPVPPTPRLRRVARRGVESPGGRRARGAVAANFPPGPAGRPALGPCADSLPAGPPPPRGGVRGRQAASLVGNGCYRNGVQKQAAAASPRPAAALRWARFSAALPVLVSKKPKHCLIFFIQSVDPWPTFLL</sequence>
<feature type="region of interest" description="Disordered" evidence="1">
    <location>
        <begin position="249"/>
        <end position="271"/>
    </location>
</feature>
<evidence type="ECO:0000313" key="2">
    <source>
        <dbReference type="EMBL" id="TKC48632.1"/>
    </source>
</evidence>
<feature type="non-terminal residue" evidence="2">
    <location>
        <position position="1"/>
    </location>
</feature>
<feature type="non-terminal residue" evidence="2">
    <location>
        <position position="365"/>
    </location>
</feature>